<dbReference type="PANTHER" id="PTHR10029:SF3">
    <property type="entry name" value="ACYLPHOSPHATASE-RELATED"/>
    <property type="match status" value="1"/>
</dbReference>
<evidence type="ECO:0000256" key="3">
    <source>
        <dbReference type="ARBA" id="ARBA00022801"/>
    </source>
</evidence>
<dbReference type="PRINTS" id="PR00112">
    <property type="entry name" value="ACYLPHPHTASE"/>
</dbReference>
<keyword evidence="3 5" id="KW-0378">Hydrolase</keyword>
<evidence type="ECO:0000256" key="6">
    <source>
        <dbReference type="RuleBase" id="RU004168"/>
    </source>
</evidence>
<dbReference type="STRING" id="37001.A0A1A9WG39"/>
<feature type="active site" evidence="5">
    <location>
        <position position="41"/>
    </location>
</feature>
<dbReference type="InterPro" id="IPR036046">
    <property type="entry name" value="Acylphosphatase-like_dom_sf"/>
</dbReference>
<reference evidence="8" key="2">
    <citation type="submission" date="2020-05" db="UniProtKB">
        <authorList>
            <consortium name="EnsemblMetazoa"/>
        </authorList>
    </citation>
    <scope>IDENTIFICATION</scope>
    <source>
        <strain evidence="8">IAEA</strain>
    </source>
</reference>
<accession>A0A1A9WG39</accession>
<comment type="catalytic activity">
    <reaction evidence="4 5">
        <text>an acyl phosphate + H2O = a carboxylate + phosphate + H(+)</text>
        <dbReference type="Rhea" id="RHEA:14965"/>
        <dbReference type="ChEBI" id="CHEBI:15377"/>
        <dbReference type="ChEBI" id="CHEBI:15378"/>
        <dbReference type="ChEBI" id="CHEBI:29067"/>
        <dbReference type="ChEBI" id="CHEBI:43474"/>
        <dbReference type="ChEBI" id="CHEBI:59918"/>
        <dbReference type="EC" id="3.6.1.7"/>
    </reaction>
</comment>
<name>A0A1A9WG39_9MUSC</name>
<dbReference type="EC" id="3.6.1.7" evidence="2 5"/>
<feature type="active site" evidence="5">
    <location>
        <position position="23"/>
    </location>
</feature>
<dbReference type="Gene3D" id="3.30.70.100">
    <property type="match status" value="1"/>
</dbReference>
<dbReference type="PANTHER" id="PTHR10029">
    <property type="entry name" value="ACYLPHOSPHATASE"/>
    <property type="match status" value="1"/>
</dbReference>
<dbReference type="InterPro" id="IPR017968">
    <property type="entry name" value="Acylphosphatase_CS"/>
</dbReference>
<dbReference type="Pfam" id="PF00708">
    <property type="entry name" value="Acylphosphatase"/>
    <property type="match status" value="1"/>
</dbReference>
<protein>
    <recommendedName>
        <fullName evidence="2 5">acylphosphatase</fullName>
        <ecNumber evidence="2 5">3.6.1.7</ecNumber>
    </recommendedName>
</protein>
<dbReference type="VEuPathDB" id="VectorBase:GBRI018503"/>
<dbReference type="SUPFAM" id="SSF54975">
    <property type="entry name" value="Acylphosphatase/BLUF domain-like"/>
    <property type="match status" value="1"/>
</dbReference>
<dbReference type="FunFam" id="3.30.70.100:FF:000011">
    <property type="entry name" value="Acylphosphatase"/>
    <property type="match status" value="1"/>
</dbReference>
<evidence type="ECO:0000313" key="9">
    <source>
        <dbReference type="Proteomes" id="UP000091820"/>
    </source>
</evidence>
<feature type="domain" description="Acylphosphatase-like" evidence="7">
    <location>
        <begin position="8"/>
        <end position="98"/>
    </location>
</feature>
<keyword evidence="9" id="KW-1185">Reference proteome</keyword>
<organism evidence="8 9">
    <name type="scientific">Glossina brevipalpis</name>
    <dbReference type="NCBI Taxonomy" id="37001"/>
    <lineage>
        <taxon>Eukaryota</taxon>
        <taxon>Metazoa</taxon>
        <taxon>Ecdysozoa</taxon>
        <taxon>Arthropoda</taxon>
        <taxon>Hexapoda</taxon>
        <taxon>Insecta</taxon>
        <taxon>Pterygota</taxon>
        <taxon>Neoptera</taxon>
        <taxon>Endopterygota</taxon>
        <taxon>Diptera</taxon>
        <taxon>Brachycera</taxon>
        <taxon>Muscomorpha</taxon>
        <taxon>Hippoboscoidea</taxon>
        <taxon>Glossinidae</taxon>
        <taxon>Glossina</taxon>
    </lineage>
</organism>
<evidence type="ECO:0000256" key="2">
    <source>
        <dbReference type="ARBA" id="ARBA00012150"/>
    </source>
</evidence>
<dbReference type="AlphaFoldDB" id="A0A1A9WG39"/>
<dbReference type="Proteomes" id="UP000091820">
    <property type="component" value="Unassembled WGS sequence"/>
</dbReference>
<dbReference type="PROSITE" id="PS00151">
    <property type="entry name" value="ACYLPHOSPHATASE_2"/>
    <property type="match status" value="1"/>
</dbReference>
<dbReference type="InterPro" id="IPR020456">
    <property type="entry name" value="Acylphosphatase"/>
</dbReference>
<dbReference type="PROSITE" id="PS51160">
    <property type="entry name" value="ACYLPHOSPHATASE_3"/>
    <property type="match status" value="1"/>
</dbReference>
<sequence length="136" mass="15372">MGTRQLYNCDFEVFGKVQRVFFRKYTANKAKELGLHGWCKNTLEGTVKGQMEGTQQEISEMKYWLQNKGSPKSRIDDTNFNTIQGTTRAAIFIFFITETKMCNSSANSAFTKHTDAILTAEKGVPHVLVYVNSSAK</sequence>
<proteinExistence type="inferred from homology"/>
<evidence type="ECO:0000256" key="1">
    <source>
        <dbReference type="ARBA" id="ARBA00005614"/>
    </source>
</evidence>
<dbReference type="EnsemblMetazoa" id="GBRI018503-RA">
    <property type="protein sequence ID" value="GBRI018503-PA"/>
    <property type="gene ID" value="GBRI018503"/>
</dbReference>
<reference evidence="9" key="1">
    <citation type="submission" date="2014-03" db="EMBL/GenBank/DDBJ databases">
        <authorList>
            <person name="Aksoy S."/>
            <person name="Warren W."/>
            <person name="Wilson R.K."/>
        </authorList>
    </citation>
    <scope>NUCLEOTIDE SEQUENCE [LARGE SCALE GENOMIC DNA]</scope>
    <source>
        <strain evidence="9">IAEA</strain>
    </source>
</reference>
<evidence type="ECO:0000313" key="8">
    <source>
        <dbReference type="EnsemblMetazoa" id="GBRI018503-PA"/>
    </source>
</evidence>
<dbReference type="InterPro" id="IPR001792">
    <property type="entry name" value="Acylphosphatase-like_dom"/>
</dbReference>
<dbReference type="GO" id="GO:0003998">
    <property type="term" value="F:acylphosphatase activity"/>
    <property type="evidence" value="ECO:0007669"/>
    <property type="project" value="UniProtKB-EC"/>
</dbReference>
<evidence type="ECO:0000256" key="5">
    <source>
        <dbReference type="PROSITE-ProRule" id="PRU00520"/>
    </source>
</evidence>
<evidence type="ECO:0000256" key="4">
    <source>
        <dbReference type="ARBA" id="ARBA00047645"/>
    </source>
</evidence>
<evidence type="ECO:0000259" key="7">
    <source>
        <dbReference type="PROSITE" id="PS51160"/>
    </source>
</evidence>
<comment type="similarity">
    <text evidence="1 6">Belongs to the acylphosphatase family.</text>
</comment>